<evidence type="ECO:0000259" key="4">
    <source>
        <dbReference type="SMART" id="SM00645"/>
    </source>
</evidence>
<feature type="domain" description="Peptidase C1A papain C-terminal" evidence="4">
    <location>
        <begin position="124"/>
        <end position="348"/>
    </location>
</feature>
<proteinExistence type="inferred from homology"/>
<dbReference type="EMBL" id="MDYQ01000004">
    <property type="protein sequence ID" value="PRP89226.1"/>
    <property type="molecule type" value="Genomic_DNA"/>
</dbReference>
<comment type="caution">
    <text evidence="6">The sequence shown here is derived from an EMBL/GenBank/DDBJ whole genome shotgun (WGS) entry which is preliminary data.</text>
</comment>
<keyword evidence="7" id="KW-1185">Reference proteome</keyword>
<organism evidence="6 7">
    <name type="scientific">Planoprotostelium fungivorum</name>
    <dbReference type="NCBI Taxonomy" id="1890364"/>
    <lineage>
        <taxon>Eukaryota</taxon>
        <taxon>Amoebozoa</taxon>
        <taxon>Evosea</taxon>
        <taxon>Variosea</taxon>
        <taxon>Cavosteliida</taxon>
        <taxon>Cavosteliaceae</taxon>
        <taxon>Planoprotostelium</taxon>
    </lineage>
</organism>
<dbReference type="GO" id="GO:0008234">
    <property type="term" value="F:cysteine-type peptidase activity"/>
    <property type="evidence" value="ECO:0007669"/>
    <property type="project" value="InterPro"/>
</dbReference>
<dbReference type="SUPFAM" id="SSF54001">
    <property type="entry name" value="Cysteine proteinases"/>
    <property type="match status" value="1"/>
</dbReference>
<dbReference type="STRING" id="1890364.A0A2P6NZ40"/>
<dbReference type="InterPro" id="IPR013128">
    <property type="entry name" value="Peptidase_C1A"/>
</dbReference>
<feature type="chain" id="PRO_5018787465" evidence="3">
    <location>
        <begin position="20"/>
        <end position="375"/>
    </location>
</feature>
<feature type="domain" description="Cathepsin propeptide inhibitor" evidence="5">
    <location>
        <begin position="36"/>
        <end position="92"/>
    </location>
</feature>
<dbReference type="Proteomes" id="UP000241769">
    <property type="component" value="Unassembled WGS sequence"/>
</dbReference>
<reference evidence="6 7" key="1">
    <citation type="journal article" date="2018" name="Genome Biol. Evol.">
        <title>Multiple Roots of Fruiting Body Formation in Amoebozoa.</title>
        <authorList>
            <person name="Hillmann F."/>
            <person name="Forbes G."/>
            <person name="Novohradska S."/>
            <person name="Ferling I."/>
            <person name="Riege K."/>
            <person name="Groth M."/>
            <person name="Westermann M."/>
            <person name="Marz M."/>
            <person name="Spaller T."/>
            <person name="Winckler T."/>
            <person name="Schaap P."/>
            <person name="Glockner G."/>
        </authorList>
    </citation>
    <scope>NUCLEOTIDE SEQUENCE [LARGE SCALE GENOMIC DNA]</scope>
    <source>
        <strain evidence="6 7">Jena</strain>
    </source>
</reference>
<evidence type="ECO:0000256" key="1">
    <source>
        <dbReference type="ARBA" id="ARBA00008455"/>
    </source>
</evidence>
<dbReference type="Pfam" id="PF00112">
    <property type="entry name" value="Peptidase_C1"/>
    <property type="match status" value="1"/>
</dbReference>
<evidence type="ECO:0000313" key="6">
    <source>
        <dbReference type="EMBL" id="PRP89226.1"/>
    </source>
</evidence>
<dbReference type="PANTHER" id="PTHR12411">
    <property type="entry name" value="CYSTEINE PROTEASE FAMILY C1-RELATED"/>
    <property type="match status" value="1"/>
</dbReference>
<evidence type="ECO:0000256" key="3">
    <source>
        <dbReference type="SAM" id="SignalP"/>
    </source>
</evidence>
<keyword evidence="3" id="KW-0732">Signal</keyword>
<dbReference type="InterPro" id="IPR025661">
    <property type="entry name" value="Pept_asp_AS"/>
</dbReference>
<dbReference type="InterPro" id="IPR039417">
    <property type="entry name" value="Peptidase_C1A_papain-like"/>
</dbReference>
<dbReference type="CDD" id="cd02248">
    <property type="entry name" value="Peptidase_C1A"/>
    <property type="match status" value="1"/>
</dbReference>
<accession>A0A2P6NZ40</accession>
<dbReference type="GO" id="GO:0006508">
    <property type="term" value="P:proteolysis"/>
    <property type="evidence" value="ECO:0007669"/>
    <property type="project" value="InterPro"/>
</dbReference>
<name>A0A2P6NZ40_9EUKA</name>
<evidence type="ECO:0000313" key="7">
    <source>
        <dbReference type="Proteomes" id="UP000241769"/>
    </source>
</evidence>
<dbReference type="InterPro" id="IPR000169">
    <property type="entry name" value="Pept_cys_AS"/>
</dbReference>
<dbReference type="PROSITE" id="PS00139">
    <property type="entry name" value="THIOL_PROTEASE_CYS"/>
    <property type="match status" value="1"/>
</dbReference>
<dbReference type="PRINTS" id="PR00705">
    <property type="entry name" value="PAPAIN"/>
</dbReference>
<dbReference type="InterPro" id="IPR013201">
    <property type="entry name" value="Prot_inhib_I29"/>
</dbReference>
<dbReference type="SMART" id="SM00645">
    <property type="entry name" value="Pept_C1"/>
    <property type="match status" value="1"/>
</dbReference>
<dbReference type="FunCoup" id="A0A2P6NZ40">
    <property type="interactions" value="52"/>
</dbReference>
<dbReference type="InterPro" id="IPR038765">
    <property type="entry name" value="Papain-like_cys_pep_sf"/>
</dbReference>
<dbReference type="PROSITE" id="PS00640">
    <property type="entry name" value="THIOL_PROTEASE_ASN"/>
    <property type="match status" value="1"/>
</dbReference>
<feature type="signal peptide" evidence="3">
    <location>
        <begin position="1"/>
        <end position="19"/>
    </location>
</feature>
<keyword evidence="2" id="KW-1015">Disulfide bond</keyword>
<dbReference type="InterPro" id="IPR000668">
    <property type="entry name" value="Peptidase_C1A_C"/>
</dbReference>
<dbReference type="SMART" id="SM00848">
    <property type="entry name" value="Inhibitor_I29"/>
    <property type="match status" value="1"/>
</dbReference>
<dbReference type="Pfam" id="PF08246">
    <property type="entry name" value="Inhibitor_I29"/>
    <property type="match status" value="1"/>
</dbReference>
<gene>
    <name evidence="6" type="ORF">PROFUN_02100</name>
</gene>
<evidence type="ECO:0000259" key="5">
    <source>
        <dbReference type="SMART" id="SM00848"/>
    </source>
</evidence>
<dbReference type="InParanoid" id="A0A2P6NZ40"/>
<comment type="similarity">
    <text evidence="1">Belongs to the peptidase C1 family.</text>
</comment>
<dbReference type="OrthoDB" id="10259130at2759"/>
<evidence type="ECO:0000256" key="2">
    <source>
        <dbReference type="ARBA" id="ARBA00023157"/>
    </source>
</evidence>
<protein>
    <submittedName>
        <fullName evidence="6">Uncharacterized protein</fullName>
    </submittedName>
</protein>
<dbReference type="FunFam" id="3.90.70.10:FF:000332">
    <property type="entry name" value="Cathepsin L1"/>
    <property type="match status" value="1"/>
</dbReference>
<dbReference type="AlphaFoldDB" id="A0A2P6NZ40"/>
<dbReference type="Gene3D" id="3.90.70.10">
    <property type="entry name" value="Cysteine proteinases"/>
    <property type="match status" value="1"/>
</dbReference>
<sequence length="375" mass="41530">MKVTQLVICALAFFVAVHATSRIRHPRWHQLDGYTFEQYMEDHNKAYRASELQMRRALFEKNVQRVNAHNADSSKSWKMGINHLSDWTEEEFRATLGYDKELGFHQMSKRAQVVSDEDIDISGIPTNWDWRTQGVISDVKDQGRCGSCWTFGAAETIESHYAIQTGFLQDLSQQQIIDCIPNALQCGGTGGCQGGTAELVFETLVQTTGGLASEWTYPYRSYYADNFTCQYDPLKTKAAASITGHVVLPSNQYAPVMKALATVGPLAVNVDASSWSFYESGVYTACDAENVDIDHVVQLVGYGTDEQYGDYWTVRNSWGPKYGEKGYIRLARSSDVKCGVDKTPLDGTGCAGGPSTQTVCGACGILFDVSYPKIL</sequence>